<dbReference type="InterPro" id="IPR040144">
    <property type="entry name" value="RAP1GDS1"/>
</dbReference>
<dbReference type="OrthoDB" id="26149at2759"/>
<sequence>MVDSNTDLTILERRLSALLEELRDSESEKSWFEVENVSQALANGLRSRDEPVDSHTILGKTVLPETLTSLFTLALHGFSTPDDDRTSVVFELLRVAANICLDHDDNRGRLLEAGFPQAIISLLEGYAESIPPPPRTQPLDLSLAHIKVIRTSIGALLNASIGYEPVKFRLISLEAPLTILKLSTAIYPTGYWYNGSAESDSLETASEDAWAVRSGLADWAWRAISELKDVKDETLQIFTPDFLPLLVSPLLAFLPKSPPTPRPLFDVHSTFTSNLINADYEDLEESCMLIESLSLDVEDIRLSLARGLHFPAEHGGMPCLSVILDFIEHGSYPPSWNSPVFDEAERKRKEKAFNICKAALIKSVVEVAGEESNEDVLWDDSESDKPGGDFVYRMVDWLKRYVNDMNATSSNRAPNSQSIFDREDMVICASLALGNLARREKNSTALVSPPYSLAPVLASPHLLSPSTDIKVKHGVIGLLKHLAQAPPHSRAIHSALGKAGVVRRIAGSGVWDEKAGAMADIVQLSAIGVVKHMCNANVEHTFALVLPSSSSPSSTTGLAQVLALVKRSDSVPIKSEGSRVLVNVVRSLWSSSLPASPATDSQASPIAAGTVDKEDVLERQRKRNAAMRAVLTPACISTLASLVGRSGKYPLLVNEGVVALSLLSTHKEGAKLVLDALMVPLGLDSPTSPTDATSPPTTASDVGIPSSSTPSAGPRLNTPRHPLDMLIFTLKNVDNPVNFPVEVRANVCSFFVQLSKHTSGEELDKVKATARPVLESLLAAPVKEDMLEKAMQRVLDGWS</sequence>
<dbReference type="Gene3D" id="1.25.10.10">
    <property type="entry name" value="Leucine-rich Repeat Variant"/>
    <property type="match status" value="2"/>
</dbReference>
<reference evidence="2" key="1">
    <citation type="submission" date="2022-07" db="EMBL/GenBank/DDBJ databases">
        <title>The genome of Lyophyllum shimeji provides insight into the initial evolution of ectomycorrhizal fungal genome.</title>
        <authorList>
            <person name="Kobayashi Y."/>
            <person name="Shibata T."/>
            <person name="Hirakawa H."/>
            <person name="Shigenobu S."/>
            <person name="Nishiyama T."/>
            <person name="Yamada A."/>
            <person name="Hasebe M."/>
            <person name="Kawaguchi M."/>
        </authorList>
    </citation>
    <scope>NUCLEOTIDE SEQUENCE</scope>
    <source>
        <strain evidence="2">AT787</strain>
    </source>
</reference>
<gene>
    <name evidence="2" type="ORF">LshimejAT787_0205620</name>
</gene>
<dbReference type="SUPFAM" id="SSF48371">
    <property type="entry name" value="ARM repeat"/>
    <property type="match status" value="1"/>
</dbReference>
<evidence type="ECO:0000313" key="2">
    <source>
        <dbReference type="EMBL" id="GLB34997.1"/>
    </source>
</evidence>
<name>A0A9P3PGJ9_LYOSH</name>
<comment type="caution">
    <text evidence="2">The sequence shown here is derived from an EMBL/GenBank/DDBJ whole genome shotgun (WGS) entry which is preliminary data.</text>
</comment>
<dbReference type="InterPro" id="IPR011989">
    <property type="entry name" value="ARM-like"/>
</dbReference>
<dbReference type="AlphaFoldDB" id="A0A9P3PGJ9"/>
<organism evidence="2 3">
    <name type="scientific">Lyophyllum shimeji</name>
    <name type="common">Hon-shimeji</name>
    <name type="synonym">Tricholoma shimeji</name>
    <dbReference type="NCBI Taxonomy" id="47721"/>
    <lineage>
        <taxon>Eukaryota</taxon>
        <taxon>Fungi</taxon>
        <taxon>Dikarya</taxon>
        <taxon>Basidiomycota</taxon>
        <taxon>Agaricomycotina</taxon>
        <taxon>Agaricomycetes</taxon>
        <taxon>Agaricomycetidae</taxon>
        <taxon>Agaricales</taxon>
        <taxon>Tricholomatineae</taxon>
        <taxon>Lyophyllaceae</taxon>
        <taxon>Lyophyllum</taxon>
    </lineage>
</organism>
<dbReference type="GO" id="GO:0005085">
    <property type="term" value="F:guanyl-nucleotide exchange factor activity"/>
    <property type="evidence" value="ECO:0007669"/>
    <property type="project" value="InterPro"/>
</dbReference>
<protein>
    <submittedName>
        <fullName evidence="2">Small GTPase mediated signal transduction</fullName>
    </submittedName>
</protein>
<feature type="region of interest" description="Disordered" evidence="1">
    <location>
        <begin position="685"/>
        <end position="717"/>
    </location>
</feature>
<evidence type="ECO:0000256" key="1">
    <source>
        <dbReference type="SAM" id="MobiDB-lite"/>
    </source>
</evidence>
<dbReference type="EMBL" id="BRPK01000002">
    <property type="protein sequence ID" value="GLB34997.1"/>
    <property type="molecule type" value="Genomic_DNA"/>
</dbReference>
<dbReference type="Proteomes" id="UP001063166">
    <property type="component" value="Unassembled WGS sequence"/>
</dbReference>
<accession>A0A9P3PGJ9</accession>
<dbReference type="PANTHER" id="PTHR10957">
    <property type="entry name" value="RAP1 GTPASE-GDP DISSOCIATION STIMULATOR 1"/>
    <property type="match status" value="1"/>
</dbReference>
<feature type="compositionally biased region" description="Low complexity" evidence="1">
    <location>
        <begin position="685"/>
        <end position="701"/>
    </location>
</feature>
<keyword evidence="3" id="KW-1185">Reference proteome</keyword>
<dbReference type="InterPro" id="IPR016024">
    <property type="entry name" value="ARM-type_fold"/>
</dbReference>
<proteinExistence type="predicted"/>
<feature type="region of interest" description="Disordered" evidence="1">
    <location>
        <begin position="592"/>
        <end position="612"/>
    </location>
</feature>
<evidence type="ECO:0000313" key="3">
    <source>
        <dbReference type="Proteomes" id="UP001063166"/>
    </source>
</evidence>